<name>A0A8H6L605_9LECA</name>
<dbReference type="RefSeq" id="XP_037166253.1">
    <property type="nucleotide sequence ID" value="XM_037307129.1"/>
</dbReference>
<accession>A0A8H6L605</accession>
<organism evidence="1 2">
    <name type="scientific">Letharia columbiana</name>
    <dbReference type="NCBI Taxonomy" id="112416"/>
    <lineage>
        <taxon>Eukaryota</taxon>
        <taxon>Fungi</taxon>
        <taxon>Dikarya</taxon>
        <taxon>Ascomycota</taxon>
        <taxon>Pezizomycotina</taxon>
        <taxon>Lecanoromycetes</taxon>
        <taxon>OSLEUM clade</taxon>
        <taxon>Lecanoromycetidae</taxon>
        <taxon>Lecanorales</taxon>
        <taxon>Lecanorineae</taxon>
        <taxon>Parmeliaceae</taxon>
        <taxon>Letharia</taxon>
    </lineage>
</organism>
<dbReference type="Proteomes" id="UP000578531">
    <property type="component" value="Unassembled WGS sequence"/>
</dbReference>
<evidence type="ECO:0000313" key="1">
    <source>
        <dbReference type="EMBL" id="KAF6236920.1"/>
    </source>
</evidence>
<evidence type="ECO:0000313" key="2">
    <source>
        <dbReference type="Proteomes" id="UP000578531"/>
    </source>
</evidence>
<dbReference type="GeneID" id="59286875"/>
<sequence length="68" mass="7567">MKMLQAILGTVLSPEHSYSEIEDAEPASALDTLTEETLDDQMWLSNNLDMEFWTSLEGHPLLACAELA</sequence>
<gene>
    <name evidence="1" type="ORF">HO173_005211</name>
</gene>
<dbReference type="AlphaFoldDB" id="A0A8H6L605"/>
<comment type="caution">
    <text evidence="1">The sequence shown here is derived from an EMBL/GenBank/DDBJ whole genome shotgun (WGS) entry which is preliminary data.</text>
</comment>
<dbReference type="EMBL" id="JACCJC010000017">
    <property type="protein sequence ID" value="KAF6236920.1"/>
    <property type="molecule type" value="Genomic_DNA"/>
</dbReference>
<proteinExistence type="predicted"/>
<keyword evidence="2" id="KW-1185">Reference proteome</keyword>
<dbReference type="OrthoDB" id="5308892at2759"/>
<protein>
    <submittedName>
        <fullName evidence="1">Uncharacterized protein</fullName>
    </submittedName>
</protein>
<reference evidence="1 2" key="1">
    <citation type="journal article" date="2020" name="Genomics">
        <title>Complete, high-quality genomes from long-read metagenomic sequencing of two wolf lichen thalli reveals enigmatic genome architecture.</title>
        <authorList>
            <person name="McKenzie S.K."/>
            <person name="Walston R.F."/>
            <person name="Allen J.L."/>
        </authorList>
    </citation>
    <scope>NUCLEOTIDE SEQUENCE [LARGE SCALE GENOMIC DNA]</scope>
    <source>
        <strain evidence="1">WasteWater2</strain>
    </source>
</reference>